<evidence type="ECO:0000313" key="2">
    <source>
        <dbReference type="Proteomes" id="UP000006565"/>
    </source>
</evidence>
<dbReference type="RefSeq" id="WP_013330233.1">
    <property type="nucleotide sequence ID" value="NC_014507.1"/>
</dbReference>
<dbReference type="STRING" id="679926.Mpet_2309"/>
<protein>
    <submittedName>
        <fullName evidence="1">Uncharacterized protein</fullName>
    </submittedName>
</protein>
<dbReference type="GeneID" id="9744795"/>
<dbReference type="EMBL" id="CP002117">
    <property type="protein sequence ID" value="ADN37056.1"/>
    <property type="molecule type" value="Genomic_DNA"/>
</dbReference>
<keyword evidence="2" id="KW-1185">Reference proteome</keyword>
<accession>E1RD73</accession>
<gene>
    <name evidence="1" type="ordered locus">Mpet_2309</name>
</gene>
<dbReference type="Proteomes" id="UP000006565">
    <property type="component" value="Chromosome"/>
</dbReference>
<name>E1RD73_METP4</name>
<evidence type="ECO:0000313" key="1">
    <source>
        <dbReference type="EMBL" id="ADN37056.1"/>
    </source>
</evidence>
<dbReference type="KEGG" id="mpi:Mpet_2309"/>
<organism evidence="1 2">
    <name type="scientific">Methanolacinia petrolearia (strain DSM 11571 / OCM 486 / SEBR 4847)</name>
    <name type="common">Methanoplanus petrolearius</name>
    <dbReference type="NCBI Taxonomy" id="679926"/>
    <lineage>
        <taxon>Archaea</taxon>
        <taxon>Methanobacteriati</taxon>
        <taxon>Methanobacteriota</taxon>
        <taxon>Stenosarchaea group</taxon>
        <taxon>Methanomicrobia</taxon>
        <taxon>Methanomicrobiales</taxon>
        <taxon>Methanomicrobiaceae</taxon>
        <taxon>Methanolacinia</taxon>
    </lineage>
</organism>
<dbReference type="AlphaFoldDB" id="E1RD73"/>
<proteinExistence type="predicted"/>
<sequence>MLDQVKALKGLGGLSEAVQKFADEIDMDKARSAYENGGFKGQIILEDTEIIFMVRKKAEAEPINE</sequence>
<reference evidence="1 2" key="1">
    <citation type="journal article" date="2010" name="Stand. Genomic Sci.">
        <title>Complete genome sequence of Methanoplanus petrolearius type strain (SEBR 4847).</title>
        <authorList>
            <person name="Brambilla E."/>
            <person name="Djao O.D."/>
            <person name="Daligault H."/>
            <person name="Lapidus A."/>
            <person name="Lucas S."/>
            <person name="Hammon N."/>
            <person name="Nolan M."/>
            <person name="Tice H."/>
            <person name="Cheng J.F."/>
            <person name="Han C."/>
            <person name="Tapia R."/>
            <person name="Goodwin L."/>
            <person name="Pitluck S."/>
            <person name="Liolios K."/>
            <person name="Ivanova N."/>
            <person name="Mavromatis K."/>
            <person name="Mikhailova N."/>
            <person name="Pati A."/>
            <person name="Chen A."/>
            <person name="Palaniappan K."/>
            <person name="Land M."/>
            <person name="Hauser L."/>
            <person name="Chang Y.J."/>
            <person name="Jeffries C.D."/>
            <person name="Rohde M."/>
            <person name="Spring S."/>
            <person name="Sikorski J."/>
            <person name="Goker M."/>
            <person name="Woyke T."/>
            <person name="Bristow J."/>
            <person name="Eisen J.A."/>
            <person name="Markowitz V."/>
            <person name="Hugenholtz P."/>
            <person name="Kyrpides N.C."/>
            <person name="Klenk H.P."/>
        </authorList>
    </citation>
    <scope>NUCLEOTIDE SEQUENCE [LARGE SCALE GENOMIC DNA]</scope>
    <source>
        <strain evidence="2">DSM 11571 / OCM 486 / SEBR 4847</strain>
    </source>
</reference>
<dbReference type="HOGENOM" id="CLU_2839413_0_0_2"/>